<sequence>MTERKPPGVSFETWADKQIREAERRGDFTSLPGAGKPLPGMDEPYDELWWVRRKMQREGLSGLPASLVLRRQAEDAMAEVGAARTEAQVRRIVEIVNDKLREAMRRPLEGPPLGRGLYDVEQVVAEWRAARAEAGALAAASAEEAGSSAEASAEAGAGAGTPERGAETGRKSGFVRLFRRSRSG</sequence>
<evidence type="ECO:0000259" key="2">
    <source>
        <dbReference type="Pfam" id="PF09350"/>
    </source>
</evidence>
<protein>
    <submittedName>
        <fullName evidence="3">DUF1992 domain-containing protein</fullName>
    </submittedName>
</protein>
<proteinExistence type="predicted"/>
<feature type="domain" description="DnaJ homologue subfamily C member 28 conserved" evidence="2">
    <location>
        <begin position="14"/>
        <end position="78"/>
    </location>
</feature>
<keyword evidence="4" id="KW-1185">Reference proteome</keyword>
<evidence type="ECO:0000256" key="1">
    <source>
        <dbReference type="SAM" id="MobiDB-lite"/>
    </source>
</evidence>
<evidence type="ECO:0000313" key="3">
    <source>
        <dbReference type="EMBL" id="NJP42848.1"/>
    </source>
</evidence>
<dbReference type="Proteomes" id="UP000734511">
    <property type="component" value="Unassembled WGS sequence"/>
</dbReference>
<evidence type="ECO:0000313" key="4">
    <source>
        <dbReference type="Proteomes" id="UP000734511"/>
    </source>
</evidence>
<feature type="compositionally biased region" description="Low complexity" evidence="1">
    <location>
        <begin position="138"/>
        <end position="163"/>
    </location>
</feature>
<gene>
    <name evidence="3" type="ORF">HCN08_05395</name>
</gene>
<organism evidence="3 4">
    <name type="scientific">Actinacidiphila epipremni</name>
    <dbReference type="NCBI Taxonomy" id="2053013"/>
    <lineage>
        <taxon>Bacteria</taxon>
        <taxon>Bacillati</taxon>
        <taxon>Actinomycetota</taxon>
        <taxon>Actinomycetes</taxon>
        <taxon>Kitasatosporales</taxon>
        <taxon>Streptomycetaceae</taxon>
        <taxon>Actinacidiphila</taxon>
    </lineage>
</organism>
<dbReference type="Pfam" id="PF09350">
    <property type="entry name" value="DJC28_CD"/>
    <property type="match status" value="1"/>
</dbReference>
<dbReference type="InterPro" id="IPR018961">
    <property type="entry name" value="DnaJ_homolog_subfam-C_membr-28"/>
</dbReference>
<name>A0ABX0ZMI9_9ACTN</name>
<feature type="region of interest" description="Disordered" evidence="1">
    <location>
        <begin position="138"/>
        <end position="184"/>
    </location>
</feature>
<reference evidence="3 4" key="1">
    <citation type="submission" date="2020-03" db="EMBL/GenBank/DDBJ databases">
        <title>WGS of actinomycetes isolated from Thailand.</title>
        <authorList>
            <person name="Thawai C."/>
        </authorList>
    </citation>
    <scope>NUCLEOTIDE SEQUENCE [LARGE SCALE GENOMIC DNA]</scope>
    <source>
        <strain evidence="3 4">PRB2-1</strain>
    </source>
</reference>
<dbReference type="EMBL" id="JAATEJ010000003">
    <property type="protein sequence ID" value="NJP42848.1"/>
    <property type="molecule type" value="Genomic_DNA"/>
</dbReference>
<accession>A0ABX0ZMI9</accession>
<comment type="caution">
    <text evidence="3">The sequence shown here is derived from an EMBL/GenBank/DDBJ whole genome shotgun (WGS) entry which is preliminary data.</text>
</comment>